<keyword evidence="1" id="KW-0472">Membrane</keyword>
<keyword evidence="1" id="KW-1133">Transmembrane helix</keyword>
<accession>A0AAV3SZY7</accession>
<evidence type="ECO:0000313" key="2">
    <source>
        <dbReference type="EMBL" id="GAA0647033.1"/>
    </source>
</evidence>
<evidence type="ECO:0000256" key="1">
    <source>
        <dbReference type="SAM" id="Phobius"/>
    </source>
</evidence>
<keyword evidence="1" id="KW-0812">Transmembrane</keyword>
<dbReference type="AlphaFoldDB" id="A0AAV3SZY7"/>
<feature type="transmembrane region" description="Helical" evidence="1">
    <location>
        <begin position="156"/>
        <end position="180"/>
    </location>
</feature>
<evidence type="ECO:0000313" key="3">
    <source>
        <dbReference type="Proteomes" id="UP001500194"/>
    </source>
</evidence>
<dbReference type="EMBL" id="BAAADU010000002">
    <property type="protein sequence ID" value="GAA0647033.1"/>
    <property type="molecule type" value="Genomic_DNA"/>
</dbReference>
<dbReference type="RefSeq" id="WP_227261615.1">
    <property type="nucleotide sequence ID" value="NZ_BAAADU010000002.1"/>
</dbReference>
<name>A0AAV3SZY7_9EURY</name>
<gene>
    <name evidence="2" type="ORF">GCM10009019_06750</name>
</gene>
<proteinExistence type="predicted"/>
<protein>
    <submittedName>
        <fullName evidence="2">Uncharacterized protein</fullName>
    </submittedName>
</protein>
<dbReference type="GeneID" id="68572205"/>
<feature type="transmembrane region" description="Helical" evidence="1">
    <location>
        <begin position="121"/>
        <end position="144"/>
    </location>
</feature>
<comment type="caution">
    <text evidence="2">The sequence shown here is derived from an EMBL/GenBank/DDBJ whole genome shotgun (WGS) entry which is preliminary data.</text>
</comment>
<organism evidence="2 3">
    <name type="scientific">Salarchaeum japonicum</name>
    <dbReference type="NCBI Taxonomy" id="555573"/>
    <lineage>
        <taxon>Archaea</taxon>
        <taxon>Methanobacteriati</taxon>
        <taxon>Methanobacteriota</taxon>
        <taxon>Stenosarchaea group</taxon>
        <taxon>Halobacteria</taxon>
        <taxon>Halobacteriales</taxon>
        <taxon>Halobacteriaceae</taxon>
    </lineage>
</organism>
<keyword evidence="3" id="KW-1185">Reference proteome</keyword>
<sequence length="189" mass="21383">MAEHDIEIPDWIESRIDSPNNERSLTQRGVVKEFLRDARPFYSITRLQAEIKKEVSKDTVRSRAGELHERGVLGHEEINNGDVYWLKHPKSEWPIPPDVEVEPKRNKLTVEEWQKRPYVRFAAGSVFLAIIGTAVTLVGTFQTTGAYQLPFSASNLIAAGLSAGIISYIGLFVSGLVWLLPESVDYERF</sequence>
<reference evidence="2 3" key="1">
    <citation type="journal article" date="2019" name="Int. J. Syst. Evol. Microbiol.">
        <title>The Global Catalogue of Microorganisms (GCM) 10K type strain sequencing project: providing services to taxonomists for standard genome sequencing and annotation.</title>
        <authorList>
            <consortium name="The Broad Institute Genomics Platform"/>
            <consortium name="The Broad Institute Genome Sequencing Center for Infectious Disease"/>
            <person name="Wu L."/>
            <person name="Ma J."/>
        </authorList>
    </citation>
    <scope>NUCLEOTIDE SEQUENCE [LARGE SCALE GENOMIC DNA]</scope>
    <source>
        <strain evidence="2 3">JCM 16327</strain>
    </source>
</reference>
<dbReference type="Proteomes" id="UP001500194">
    <property type="component" value="Unassembled WGS sequence"/>
</dbReference>